<feature type="signal peptide" evidence="1">
    <location>
        <begin position="1"/>
        <end position="27"/>
    </location>
</feature>
<dbReference type="Pfam" id="PF00144">
    <property type="entry name" value="Beta-lactamase"/>
    <property type="match status" value="1"/>
</dbReference>
<sequence>MSLTTNSARCCLLALLGACTISSPGRAGIEWTPQDAAELEARIAAGEFGTVTSVLILDDGAIVYEGYFNGADAATLHDTRSVTKTITGMVAGIAIGEGLLRLDAPLAPLFADLAPFAEPDPRKDAVTALDLLTMSSVMECNDWNEFSRGNEERMYLVEDWTGFFWDLPIRGFPAWTEPPGESPHGRAFSYCTAGVQLLGEAIGRAAGTDFTAYAEDRLFAPLGVSDFEWARNAQGQAHMGGGLRLTTRALARFGELQRLGGEWQGEMIFPRSWADASVSEQAVIPGTVFGYGYLWWLAAPEGRDGPVEVAAMNGNGGNRVWVVPEFGLTVVLTKTDYNTRGMHEQAAALFEAFILPNLRED</sequence>
<reference evidence="3 4" key="1">
    <citation type="journal article" date="2017" name="Int. J. Syst. Evol. Microbiol.">
        <title>Marinicauda algicola sp. nov., isolated from a marine red alga Rhodosorus marinus.</title>
        <authorList>
            <person name="Jeong S.E."/>
            <person name="Jeon S.H."/>
            <person name="Chun B.H."/>
            <person name="Kim D.W."/>
            <person name="Jeon C.O."/>
        </authorList>
    </citation>
    <scope>NUCLEOTIDE SEQUENCE [LARGE SCALE GENOMIC DNA]</scope>
    <source>
        <strain evidence="3 4">JCM 31718</strain>
    </source>
</reference>
<organism evidence="3 4">
    <name type="scientific">Marinicauda algicola</name>
    <dbReference type="NCBI Taxonomy" id="2029849"/>
    <lineage>
        <taxon>Bacteria</taxon>
        <taxon>Pseudomonadati</taxon>
        <taxon>Pseudomonadota</taxon>
        <taxon>Alphaproteobacteria</taxon>
        <taxon>Maricaulales</taxon>
        <taxon>Maricaulaceae</taxon>
        <taxon>Marinicauda</taxon>
    </lineage>
</organism>
<gene>
    <name evidence="3" type="ORF">E5163_04350</name>
</gene>
<proteinExistence type="predicted"/>
<dbReference type="RefSeq" id="WP_135994857.1">
    <property type="nucleotide sequence ID" value="NZ_CP071057.1"/>
</dbReference>
<keyword evidence="3" id="KW-0378">Hydrolase</keyword>
<dbReference type="EMBL" id="SRXW01000001">
    <property type="protein sequence ID" value="TGY90359.1"/>
    <property type="molecule type" value="Genomic_DNA"/>
</dbReference>
<dbReference type="InterPro" id="IPR050789">
    <property type="entry name" value="Diverse_Enzym_Activities"/>
</dbReference>
<dbReference type="InterPro" id="IPR001466">
    <property type="entry name" value="Beta-lactam-related"/>
</dbReference>
<dbReference type="Gene3D" id="3.40.710.10">
    <property type="entry name" value="DD-peptidase/beta-lactamase superfamily"/>
    <property type="match status" value="1"/>
</dbReference>
<dbReference type="GO" id="GO:0016787">
    <property type="term" value="F:hydrolase activity"/>
    <property type="evidence" value="ECO:0007669"/>
    <property type="project" value="UniProtKB-KW"/>
</dbReference>
<dbReference type="InterPro" id="IPR012338">
    <property type="entry name" value="Beta-lactam/transpept-like"/>
</dbReference>
<dbReference type="OrthoDB" id="9814204at2"/>
<dbReference type="Proteomes" id="UP000308054">
    <property type="component" value="Unassembled WGS sequence"/>
</dbReference>
<dbReference type="AlphaFoldDB" id="A0A4V3RYH7"/>
<accession>A0A4V3RYH7</accession>
<name>A0A4V3RYH7_9PROT</name>
<feature type="domain" description="Beta-lactamase-related" evidence="2">
    <location>
        <begin position="53"/>
        <end position="348"/>
    </location>
</feature>
<protein>
    <submittedName>
        <fullName evidence="3">Class C beta-lactamase-related serine hydrolase</fullName>
    </submittedName>
</protein>
<evidence type="ECO:0000256" key="1">
    <source>
        <dbReference type="SAM" id="SignalP"/>
    </source>
</evidence>
<dbReference type="PANTHER" id="PTHR43283">
    <property type="entry name" value="BETA-LACTAMASE-RELATED"/>
    <property type="match status" value="1"/>
</dbReference>
<evidence type="ECO:0000313" key="4">
    <source>
        <dbReference type="Proteomes" id="UP000308054"/>
    </source>
</evidence>
<dbReference type="SUPFAM" id="SSF56601">
    <property type="entry name" value="beta-lactamase/transpeptidase-like"/>
    <property type="match status" value="1"/>
</dbReference>
<keyword evidence="1" id="KW-0732">Signal</keyword>
<evidence type="ECO:0000313" key="3">
    <source>
        <dbReference type="EMBL" id="TGY90359.1"/>
    </source>
</evidence>
<comment type="caution">
    <text evidence="3">The sequence shown here is derived from an EMBL/GenBank/DDBJ whole genome shotgun (WGS) entry which is preliminary data.</text>
</comment>
<dbReference type="PANTHER" id="PTHR43283:SF7">
    <property type="entry name" value="BETA-LACTAMASE-RELATED DOMAIN-CONTAINING PROTEIN"/>
    <property type="match status" value="1"/>
</dbReference>
<keyword evidence="4" id="KW-1185">Reference proteome</keyword>
<evidence type="ECO:0000259" key="2">
    <source>
        <dbReference type="Pfam" id="PF00144"/>
    </source>
</evidence>
<feature type="chain" id="PRO_5020930913" evidence="1">
    <location>
        <begin position="28"/>
        <end position="361"/>
    </location>
</feature>